<keyword evidence="1" id="KW-1133">Transmembrane helix</keyword>
<feature type="domain" description="TadE-like" evidence="2">
    <location>
        <begin position="24"/>
        <end position="66"/>
    </location>
</feature>
<dbReference type="EMBL" id="OCNJ01000003">
    <property type="protein sequence ID" value="SOD93460.1"/>
    <property type="molecule type" value="Genomic_DNA"/>
</dbReference>
<dbReference type="OrthoDB" id="7187024at2"/>
<keyword evidence="1" id="KW-0472">Membrane</keyword>
<keyword evidence="4" id="KW-1185">Reference proteome</keyword>
<dbReference type="AlphaFoldDB" id="A0A286GD78"/>
<evidence type="ECO:0000256" key="1">
    <source>
        <dbReference type="SAM" id="Phobius"/>
    </source>
</evidence>
<dbReference type="RefSeq" id="WP_097278448.1">
    <property type="nucleotide sequence ID" value="NZ_OCNJ01000003.1"/>
</dbReference>
<protein>
    <submittedName>
        <fullName evidence="3">Flp pilus assembly protein TadG</fullName>
    </submittedName>
</protein>
<reference evidence="3 4" key="1">
    <citation type="submission" date="2017-09" db="EMBL/GenBank/DDBJ databases">
        <authorList>
            <person name="Ehlers B."/>
            <person name="Leendertz F.H."/>
        </authorList>
    </citation>
    <scope>NUCLEOTIDE SEQUENCE [LARGE SCALE GENOMIC DNA]</scope>
    <source>
        <strain evidence="3 4">USBA 140</strain>
    </source>
</reference>
<accession>A0A286GD78</accession>
<feature type="transmembrane region" description="Helical" evidence="1">
    <location>
        <begin position="24"/>
        <end position="45"/>
    </location>
</feature>
<evidence type="ECO:0000259" key="2">
    <source>
        <dbReference type="Pfam" id="PF07811"/>
    </source>
</evidence>
<dbReference type="Pfam" id="PF07811">
    <property type="entry name" value="TadE"/>
    <property type="match status" value="1"/>
</dbReference>
<evidence type="ECO:0000313" key="3">
    <source>
        <dbReference type="EMBL" id="SOD93460.1"/>
    </source>
</evidence>
<dbReference type="Proteomes" id="UP000219621">
    <property type="component" value="Unassembled WGS sequence"/>
</dbReference>
<organism evidence="3 4">
    <name type="scientific">Caenispirillum bisanense</name>
    <dbReference type="NCBI Taxonomy" id="414052"/>
    <lineage>
        <taxon>Bacteria</taxon>
        <taxon>Pseudomonadati</taxon>
        <taxon>Pseudomonadota</taxon>
        <taxon>Alphaproteobacteria</taxon>
        <taxon>Rhodospirillales</taxon>
        <taxon>Novispirillaceae</taxon>
        <taxon>Caenispirillum</taxon>
    </lineage>
</organism>
<proteinExistence type="predicted"/>
<dbReference type="InterPro" id="IPR012495">
    <property type="entry name" value="TadE-like_dom"/>
</dbReference>
<evidence type="ECO:0000313" key="4">
    <source>
        <dbReference type="Proteomes" id="UP000219621"/>
    </source>
</evidence>
<name>A0A286GD78_9PROT</name>
<sequence>MAYLSLSLSRSRARPRSLLRDTDGAVMIEFTLVVVLLLGVTFAIVDFARMAWIHTLAAKGAERAARLAVQSDPAASGFTAYSAVGALGLAPGTDLTTARLPAFTLRCTTAGCTCTVGTCAVGTGYDGDAFAAIAAAAQLGGSFPVPADRVYVEYAHVGQGFAGRPGPDVVPMVSVGMTGLQHDWIILQAFGFDTFTMSDFRTTLPAEDLATSGPT</sequence>
<keyword evidence="1" id="KW-0812">Transmembrane</keyword>
<gene>
    <name evidence="3" type="ORF">SAMN05421508_10377</name>
</gene>